<evidence type="ECO:0000259" key="5">
    <source>
        <dbReference type="PROSITE" id="PS51935"/>
    </source>
</evidence>
<dbReference type="GO" id="GO:0008234">
    <property type="term" value="F:cysteine-type peptidase activity"/>
    <property type="evidence" value="ECO:0007669"/>
    <property type="project" value="UniProtKB-KW"/>
</dbReference>
<organism evidence="6 7">
    <name type="scientific">Intestinibaculum porci</name>
    <dbReference type="NCBI Taxonomy" id="2487118"/>
    <lineage>
        <taxon>Bacteria</taxon>
        <taxon>Bacillati</taxon>
        <taxon>Bacillota</taxon>
        <taxon>Erysipelotrichia</taxon>
        <taxon>Erysipelotrichales</taxon>
        <taxon>Erysipelotrichaceae</taxon>
        <taxon>Intestinibaculum</taxon>
    </lineage>
</organism>
<dbReference type="InParanoid" id="A0A3G9J6T9"/>
<dbReference type="InterPro" id="IPR008964">
    <property type="entry name" value="Invasin/intimin_cell_adhesion"/>
</dbReference>
<evidence type="ECO:0000256" key="2">
    <source>
        <dbReference type="ARBA" id="ARBA00022670"/>
    </source>
</evidence>
<feature type="domain" description="NlpC/P60" evidence="5">
    <location>
        <begin position="429"/>
        <end position="573"/>
    </location>
</feature>
<comment type="similarity">
    <text evidence="1">Belongs to the peptidase C40 family.</text>
</comment>
<evidence type="ECO:0000313" key="7">
    <source>
        <dbReference type="Proteomes" id="UP000268059"/>
    </source>
</evidence>
<keyword evidence="3" id="KW-0378">Hydrolase</keyword>
<dbReference type="EMBL" id="AP019309">
    <property type="protein sequence ID" value="BBH26342.1"/>
    <property type="molecule type" value="Genomic_DNA"/>
</dbReference>
<sequence>MYDLVIQKERRSFAWIKRTFFINSGSHHFETWYNNGHMGEMKVKKVLSMMLASLMCIGNLSTVSAAQKLPKTLSQKEINEAIAKTRNYQGKEHVYVGIGGHVQVTNEKQKGTVTWLSSNDKAIVKTNKKGAMVTGVKKGSVRLSQVFYKKGKEEKKHNNDFENKEKLAFYYTSLSLNLGDQVTIQTNQQAKLSNSHSDVARLNEKGTLTAVKPGTCVITATYKHVVGDTADQKEVTETARLKVTVTSKIIKTKTMKATVSDPQIAEKIIYCVPNNFEIEKLPIKGVSKQSRKRIYVDTHGVNEKAKYPAIASLQGKIITKASDQGKVRIRYAVNAPCKIYVDGLVLKRRMIISKLKFDNLEKTILLANQKSHFSMSGMSGQTPVTMTPHNTSAVTMNDHHQVTAHHLGKMDMTIKGDGLTYTRQYWCVNKRTYKLVHDAYALARTKPRFSLGRTGSTIDCSTFIWRTYKKNGINFGSNSAPVAANIAKYCQAHGRLFKAPKTIDALRPGDIMFISSHKNGRFKNITHVEMYISSGTDLGARGPSTTPYLKKAYGSVVEGDAITDNLVAVGRLKL</sequence>
<keyword evidence="2" id="KW-0645">Protease</keyword>
<evidence type="ECO:0000256" key="1">
    <source>
        <dbReference type="ARBA" id="ARBA00007074"/>
    </source>
</evidence>
<evidence type="ECO:0000256" key="4">
    <source>
        <dbReference type="ARBA" id="ARBA00022807"/>
    </source>
</evidence>
<reference evidence="6 7" key="1">
    <citation type="submission" date="2018-11" db="EMBL/GenBank/DDBJ databases">
        <title>Novel Erysipelotrichaceae bacterium isolated from small intestine of a swine.</title>
        <authorList>
            <person name="Kim J.S."/>
            <person name="Choe H."/>
            <person name="Lee Y.R."/>
            <person name="Kim K.M."/>
            <person name="Park D.S."/>
        </authorList>
    </citation>
    <scope>NUCLEOTIDE SEQUENCE [LARGE SCALE GENOMIC DNA]</scope>
    <source>
        <strain evidence="6 7">SG0102</strain>
    </source>
</reference>
<dbReference type="InterPro" id="IPR038765">
    <property type="entry name" value="Papain-like_cys_pep_sf"/>
</dbReference>
<dbReference type="SUPFAM" id="SSF54001">
    <property type="entry name" value="Cysteine proteinases"/>
    <property type="match status" value="1"/>
</dbReference>
<name>A0A3G9J6T9_9FIRM</name>
<dbReference type="KEGG" id="ebm:SG0102_12760"/>
<keyword evidence="7" id="KW-1185">Reference proteome</keyword>
<dbReference type="Pfam" id="PF00877">
    <property type="entry name" value="NLPC_P60"/>
    <property type="match status" value="1"/>
</dbReference>
<protein>
    <recommendedName>
        <fullName evidence="5">NlpC/P60 domain-containing protein</fullName>
    </recommendedName>
</protein>
<dbReference type="AlphaFoldDB" id="A0A3G9J6T9"/>
<accession>A0A3G9J6T9</accession>
<proteinExistence type="inferred from homology"/>
<dbReference type="Gene3D" id="3.90.1720.10">
    <property type="entry name" value="endopeptidase domain like (from Nostoc punctiforme)"/>
    <property type="match status" value="1"/>
</dbReference>
<dbReference type="PROSITE" id="PS51935">
    <property type="entry name" value="NLPC_P60"/>
    <property type="match status" value="1"/>
</dbReference>
<evidence type="ECO:0000256" key="3">
    <source>
        <dbReference type="ARBA" id="ARBA00022801"/>
    </source>
</evidence>
<dbReference type="InterPro" id="IPR000064">
    <property type="entry name" value="NLP_P60_dom"/>
</dbReference>
<dbReference type="Gene3D" id="2.60.40.1080">
    <property type="match status" value="1"/>
</dbReference>
<dbReference type="SUPFAM" id="SSF49373">
    <property type="entry name" value="Invasin/intimin cell-adhesion fragments"/>
    <property type="match status" value="1"/>
</dbReference>
<gene>
    <name evidence="6" type="ORF">SG0102_12760</name>
</gene>
<evidence type="ECO:0000313" key="6">
    <source>
        <dbReference type="EMBL" id="BBH26342.1"/>
    </source>
</evidence>
<dbReference type="Proteomes" id="UP000268059">
    <property type="component" value="Chromosome"/>
</dbReference>
<dbReference type="GO" id="GO:0006508">
    <property type="term" value="P:proteolysis"/>
    <property type="evidence" value="ECO:0007669"/>
    <property type="project" value="UniProtKB-KW"/>
</dbReference>
<keyword evidence="4" id="KW-0788">Thiol protease</keyword>